<dbReference type="RefSeq" id="WP_328952614.1">
    <property type="nucleotide sequence ID" value="NZ_CP108110.1"/>
</dbReference>
<organism evidence="1 2">
    <name type="scientific">Kitasatospora purpeofusca</name>
    <dbReference type="NCBI Taxonomy" id="67352"/>
    <lineage>
        <taxon>Bacteria</taxon>
        <taxon>Bacillati</taxon>
        <taxon>Actinomycetota</taxon>
        <taxon>Actinomycetes</taxon>
        <taxon>Kitasatosporales</taxon>
        <taxon>Streptomycetaceae</taxon>
        <taxon>Kitasatospora</taxon>
    </lineage>
</organism>
<dbReference type="Proteomes" id="UP001432222">
    <property type="component" value="Chromosome"/>
</dbReference>
<gene>
    <name evidence="1" type="ORF">OHA16_00310</name>
</gene>
<sequence>MAVLRVPNNRLRELLREAEWTGEQLARAVNRIGTESGCVLSYGRASVHQWLTGAVPRKPVTHLVCSALSRRLRRSVTLDDAGFGDSQPVLPPPEFPPPGFPAALAGLASAAVAPDRHGYLLPYQPPLVGGGVTVPTGPLPVLPGSLIGPPVPTGDEGPPAEPDMLELLLPVFSTIDRVHGGGQARIALSVFLATTAAHMLSVPAPPVRRAGILGATARLCYLCAFMHVDDDLNGLAGRYHHLALDLARLAGDTATQAMTLRIMATQAYELGHRRQSLRLAQAAADCRISSSAPRLRASVLGQLALSEAAVGDRTAALRHIGGARDLLTDVTGPPPPVGDYHRASWDHQRALVEAELGDPARAIELLEVSASRRSRAESRSRAVVLYKLAERQLAAGRVEAACATWHEFLDVYPMLTSRRARTARARMPGLLLPHRRRPAAHHLIRRAVALGPR</sequence>
<protein>
    <recommendedName>
        <fullName evidence="3">Transcriptional regulator</fullName>
    </recommendedName>
</protein>
<evidence type="ECO:0000313" key="1">
    <source>
        <dbReference type="EMBL" id="WUQ81539.1"/>
    </source>
</evidence>
<keyword evidence="2" id="KW-1185">Reference proteome</keyword>
<evidence type="ECO:0008006" key="3">
    <source>
        <dbReference type="Google" id="ProtNLM"/>
    </source>
</evidence>
<evidence type="ECO:0000313" key="2">
    <source>
        <dbReference type="Proteomes" id="UP001432222"/>
    </source>
</evidence>
<name>A0ABZ1TUK4_9ACTN</name>
<accession>A0ABZ1TUK4</accession>
<dbReference type="EMBL" id="CP108110">
    <property type="protein sequence ID" value="WUQ81539.1"/>
    <property type="molecule type" value="Genomic_DNA"/>
</dbReference>
<dbReference type="InterPro" id="IPR011990">
    <property type="entry name" value="TPR-like_helical_dom_sf"/>
</dbReference>
<reference evidence="1" key="1">
    <citation type="submission" date="2022-10" db="EMBL/GenBank/DDBJ databases">
        <title>The complete genomes of actinobacterial strains from the NBC collection.</title>
        <authorList>
            <person name="Joergensen T.S."/>
            <person name="Alvarez Arevalo M."/>
            <person name="Sterndorff E.B."/>
            <person name="Faurdal D."/>
            <person name="Vuksanovic O."/>
            <person name="Mourched A.-S."/>
            <person name="Charusanti P."/>
            <person name="Shaw S."/>
            <person name="Blin K."/>
            <person name="Weber T."/>
        </authorList>
    </citation>
    <scope>NUCLEOTIDE SEQUENCE</scope>
    <source>
        <strain evidence="1">NBC_00222</strain>
    </source>
</reference>
<proteinExistence type="predicted"/>
<dbReference type="SUPFAM" id="SSF48452">
    <property type="entry name" value="TPR-like"/>
    <property type="match status" value="1"/>
</dbReference>
<dbReference type="Gene3D" id="1.25.40.10">
    <property type="entry name" value="Tetratricopeptide repeat domain"/>
    <property type="match status" value="1"/>
</dbReference>